<feature type="transmembrane region" description="Helical" evidence="1">
    <location>
        <begin position="122"/>
        <end position="143"/>
    </location>
</feature>
<reference evidence="2" key="1">
    <citation type="submission" date="2019-08" db="EMBL/GenBank/DDBJ databases">
        <authorList>
            <person name="Kucharzyk K."/>
            <person name="Murdoch R.W."/>
            <person name="Higgins S."/>
            <person name="Loffler F."/>
        </authorList>
    </citation>
    <scope>NUCLEOTIDE SEQUENCE</scope>
</reference>
<sequence length="161" mass="18413">MNKTVIDKNRSSFCVANSIEGFASPEPEKMKKLITKLSISNIQFTKENAHSILLKVDYGVYLRVLFNETSEKVEIKEVSKGYNLLSGPIPLTFRGQLVFSSILLLILGFYTCYQMYARPALIPIMAVLIVVGSVLFIFWALYFSIRLELMKKQLIGWINEY</sequence>
<evidence type="ECO:0000256" key="1">
    <source>
        <dbReference type="SAM" id="Phobius"/>
    </source>
</evidence>
<dbReference type="AlphaFoldDB" id="A0A645DQD1"/>
<keyword evidence="1" id="KW-1133">Transmembrane helix</keyword>
<gene>
    <name evidence="2" type="ORF">SDC9_138647</name>
</gene>
<keyword evidence="1" id="KW-0812">Transmembrane</keyword>
<accession>A0A645DQD1</accession>
<evidence type="ECO:0000313" key="2">
    <source>
        <dbReference type="EMBL" id="MPM91516.1"/>
    </source>
</evidence>
<feature type="transmembrane region" description="Helical" evidence="1">
    <location>
        <begin position="97"/>
        <end position="116"/>
    </location>
</feature>
<proteinExistence type="predicted"/>
<name>A0A645DQD1_9ZZZZ</name>
<dbReference type="EMBL" id="VSSQ01038561">
    <property type="protein sequence ID" value="MPM91516.1"/>
    <property type="molecule type" value="Genomic_DNA"/>
</dbReference>
<organism evidence="2">
    <name type="scientific">bioreactor metagenome</name>
    <dbReference type="NCBI Taxonomy" id="1076179"/>
    <lineage>
        <taxon>unclassified sequences</taxon>
        <taxon>metagenomes</taxon>
        <taxon>ecological metagenomes</taxon>
    </lineage>
</organism>
<comment type="caution">
    <text evidence="2">The sequence shown here is derived from an EMBL/GenBank/DDBJ whole genome shotgun (WGS) entry which is preliminary data.</text>
</comment>
<keyword evidence="1" id="KW-0472">Membrane</keyword>
<protein>
    <submittedName>
        <fullName evidence="2">Uncharacterized protein</fullName>
    </submittedName>
</protein>